<dbReference type="Pfam" id="PF01400">
    <property type="entry name" value="Astacin"/>
    <property type="match status" value="1"/>
</dbReference>
<comment type="caution">
    <text evidence="11">The sequence shown here is derived from an EMBL/GenBank/DDBJ whole genome shotgun (WGS) entry which is preliminary data.</text>
</comment>
<dbReference type="Gene3D" id="3.40.390.10">
    <property type="entry name" value="Collagenase (Catalytic Domain)"/>
    <property type="match status" value="1"/>
</dbReference>
<dbReference type="EC" id="3.4.24.-" evidence="8"/>
<dbReference type="PROSITE" id="PS01180">
    <property type="entry name" value="CUB"/>
    <property type="match status" value="1"/>
</dbReference>
<dbReference type="SUPFAM" id="SSF55486">
    <property type="entry name" value="Metalloproteases ('zincins'), catalytic domain"/>
    <property type="match status" value="1"/>
</dbReference>
<comment type="caution">
    <text evidence="7">Lacks conserved residue(s) required for the propagation of feature annotation.</text>
</comment>
<dbReference type="InterPro" id="IPR035914">
    <property type="entry name" value="Sperma_CUB_dom_sf"/>
</dbReference>
<evidence type="ECO:0000256" key="2">
    <source>
        <dbReference type="ARBA" id="ARBA00022723"/>
    </source>
</evidence>
<evidence type="ECO:0000256" key="5">
    <source>
        <dbReference type="ARBA" id="ARBA00023049"/>
    </source>
</evidence>
<evidence type="ECO:0000313" key="11">
    <source>
        <dbReference type="EMBL" id="KAJ8320802.1"/>
    </source>
</evidence>
<dbReference type="InterPro" id="IPR001506">
    <property type="entry name" value="Peptidase_M12A"/>
</dbReference>
<feature type="domain" description="CUB" evidence="9">
    <location>
        <begin position="98"/>
        <end position="132"/>
    </location>
</feature>
<keyword evidence="1 8" id="KW-0645">Protease</keyword>
<evidence type="ECO:0000256" key="3">
    <source>
        <dbReference type="ARBA" id="ARBA00022801"/>
    </source>
</evidence>
<dbReference type="InterPro" id="IPR000859">
    <property type="entry name" value="CUB_dom"/>
</dbReference>
<evidence type="ECO:0000256" key="1">
    <source>
        <dbReference type="ARBA" id="ARBA00022670"/>
    </source>
</evidence>
<feature type="non-terminal residue" evidence="11">
    <location>
        <position position="132"/>
    </location>
</feature>
<protein>
    <recommendedName>
        <fullName evidence="8">Metalloendopeptidase</fullName>
        <ecNumber evidence="8">3.4.24.-</ecNumber>
    </recommendedName>
</protein>
<evidence type="ECO:0000256" key="4">
    <source>
        <dbReference type="ARBA" id="ARBA00022833"/>
    </source>
</evidence>
<dbReference type="SUPFAM" id="SSF49854">
    <property type="entry name" value="Spermadhesin, CUB domain"/>
    <property type="match status" value="1"/>
</dbReference>
<proteinExistence type="predicted"/>
<comment type="cofactor">
    <cofactor evidence="8">
        <name>Zn(2+)</name>
        <dbReference type="ChEBI" id="CHEBI:29105"/>
    </cofactor>
    <text evidence="8">Binds 1 zinc ion per subunit.</text>
</comment>
<organism evidence="11 12">
    <name type="scientific">Tegillarca granosa</name>
    <name type="common">Malaysian cockle</name>
    <name type="synonym">Anadara granosa</name>
    <dbReference type="NCBI Taxonomy" id="220873"/>
    <lineage>
        <taxon>Eukaryota</taxon>
        <taxon>Metazoa</taxon>
        <taxon>Spiralia</taxon>
        <taxon>Lophotrochozoa</taxon>
        <taxon>Mollusca</taxon>
        <taxon>Bivalvia</taxon>
        <taxon>Autobranchia</taxon>
        <taxon>Pteriomorphia</taxon>
        <taxon>Arcoida</taxon>
        <taxon>Arcoidea</taxon>
        <taxon>Arcidae</taxon>
        <taxon>Tegillarca</taxon>
    </lineage>
</organism>
<keyword evidence="2 8" id="KW-0479">Metal-binding</keyword>
<dbReference type="CDD" id="cd00054">
    <property type="entry name" value="EGF_CA"/>
    <property type="match status" value="1"/>
</dbReference>
<keyword evidence="4 8" id="KW-0862">Zinc</keyword>
<feature type="domain" description="Peptidase M12A" evidence="10">
    <location>
        <begin position="1"/>
        <end position="132"/>
    </location>
</feature>
<gene>
    <name evidence="11" type="ORF">KUTeg_002389</name>
</gene>
<accession>A0ABQ9FXR8</accession>
<keyword evidence="12" id="KW-1185">Reference proteome</keyword>
<evidence type="ECO:0000256" key="6">
    <source>
        <dbReference type="ARBA" id="ARBA00023157"/>
    </source>
</evidence>
<evidence type="ECO:0000256" key="8">
    <source>
        <dbReference type="RuleBase" id="RU361183"/>
    </source>
</evidence>
<evidence type="ECO:0000259" key="10">
    <source>
        <dbReference type="PROSITE" id="PS51864"/>
    </source>
</evidence>
<evidence type="ECO:0000259" key="9">
    <source>
        <dbReference type="PROSITE" id="PS01180"/>
    </source>
</evidence>
<dbReference type="Proteomes" id="UP001217089">
    <property type="component" value="Unassembled WGS sequence"/>
</dbReference>
<dbReference type="EMBL" id="JARBDR010000141">
    <property type="protein sequence ID" value="KAJ8320802.1"/>
    <property type="molecule type" value="Genomic_DNA"/>
</dbReference>
<dbReference type="Gene3D" id="2.60.120.290">
    <property type="entry name" value="Spermadhesin, CUB domain"/>
    <property type="match status" value="1"/>
</dbReference>
<dbReference type="Pfam" id="PF00431">
    <property type="entry name" value="CUB"/>
    <property type="match status" value="1"/>
</dbReference>
<keyword evidence="3 8" id="KW-0378">Hydrolase</keyword>
<keyword evidence="5 8" id="KW-0482">Metalloprotease</keyword>
<evidence type="ECO:0000313" key="12">
    <source>
        <dbReference type="Proteomes" id="UP001217089"/>
    </source>
</evidence>
<reference evidence="11 12" key="1">
    <citation type="submission" date="2022-12" db="EMBL/GenBank/DDBJ databases">
        <title>Chromosome-level genome of Tegillarca granosa.</title>
        <authorList>
            <person name="Kim J."/>
        </authorList>
    </citation>
    <scope>NUCLEOTIDE SEQUENCE [LARGE SCALE GENOMIC DNA]</scope>
    <source>
        <strain evidence="11">Teg-2019</strain>
        <tissue evidence="11">Adductor muscle</tissue>
    </source>
</reference>
<dbReference type="PROSITE" id="PS51864">
    <property type="entry name" value="ASTACIN"/>
    <property type="match status" value="1"/>
</dbReference>
<dbReference type="InterPro" id="IPR024079">
    <property type="entry name" value="MetalloPept_cat_dom_sf"/>
</dbReference>
<evidence type="ECO:0000256" key="7">
    <source>
        <dbReference type="PROSITE-ProRule" id="PRU00059"/>
    </source>
</evidence>
<sequence length="132" mass="14742">MCHAIGQMHEQSRSDRDKYIDMHWNNIRGGTGNNNMHKENTRDNNPYDAESVLQYSLYVNHCQNPPNCQNGGFLNFQCVCVCPDGLTGSTCEQIADACGGIITLTPGQTEEIKSPNYPSPYPQGTKCTWLLK</sequence>
<dbReference type="PANTHER" id="PTHR10127:SF780">
    <property type="entry name" value="METALLOENDOPEPTIDASE"/>
    <property type="match status" value="1"/>
</dbReference>
<dbReference type="PROSITE" id="PS00022">
    <property type="entry name" value="EGF_1"/>
    <property type="match status" value="1"/>
</dbReference>
<keyword evidence="6" id="KW-1015">Disulfide bond</keyword>
<name>A0ABQ9FXR8_TEGGR</name>
<dbReference type="InterPro" id="IPR000742">
    <property type="entry name" value="EGF"/>
</dbReference>
<dbReference type="PANTHER" id="PTHR10127">
    <property type="entry name" value="DISCOIDIN, CUB, EGF, LAMININ , AND ZINC METALLOPROTEASE DOMAIN CONTAINING"/>
    <property type="match status" value="1"/>
</dbReference>
<dbReference type="PRINTS" id="PR00480">
    <property type="entry name" value="ASTACIN"/>
</dbReference>